<feature type="compositionally biased region" description="Low complexity" evidence="1">
    <location>
        <begin position="257"/>
        <end position="281"/>
    </location>
</feature>
<feature type="compositionally biased region" description="Low complexity" evidence="1">
    <location>
        <begin position="293"/>
        <end position="305"/>
    </location>
</feature>
<feature type="region of interest" description="Disordered" evidence="1">
    <location>
        <begin position="257"/>
        <end position="320"/>
    </location>
</feature>
<feature type="compositionally biased region" description="Basic residues" evidence="1">
    <location>
        <begin position="306"/>
        <end position="320"/>
    </location>
</feature>
<dbReference type="EMBL" id="WNDQ01000017">
    <property type="protein sequence ID" value="KAF1021901.1"/>
    <property type="molecule type" value="Genomic_DNA"/>
</dbReference>
<gene>
    <name evidence="2" type="ORF">GAK30_01590</name>
</gene>
<accession>A0A7V8FPS3</accession>
<dbReference type="GO" id="GO:0004519">
    <property type="term" value="F:endonuclease activity"/>
    <property type="evidence" value="ECO:0007669"/>
    <property type="project" value="InterPro"/>
</dbReference>
<dbReference type="AlphaFoldDB" id="A0A7V8FPS3"/>
<proteinExistence type="predicted"/>
<evidence type="ECO:0000313" key="2">
    <source>
        <dbReference type="EMBL" id="KAF1021901.1"/>
    </source>
</evidence>
<dbReference type="GO" id="GO:0003677">
    <property type="term" value="F:DNA binding"/>
    <property type="evidence" value="ECO:0007669"/>
    <property type="project" value="InterPro"/>
</dbReference>
<sequence>MRTLSPAQRHRHRILQEKAQAATPYGAELTGSGYDLMRTALARHKNLLTQIQSHERRAEIKAQFLPDYLDWIDTAIAKGNGAQDQVLTTVMVWCFDAGAYALGLRIAAYVIANNMAMADDYKRSPAAIVIDEISNAYLKGQWSPLTIGTDANGNKALLPLDEADAFAKRTDTVFTLGQAYDITREQDAPDQARAKLHKAIAYAMLGKVQTADEPDLSAIAKLTLQAALSRLTRALELDSNAGVKKDIERIERTLAKATTSAAETANTPATETATPSPATSEPEADHKRGRPSKAAAAATKTAAKPAARKAATKAAPARKK</sequence>
<organism evidence="2 3">
    <name type="scientific">Paracidovorax wautersii</name>
    <dbReference type="NCBI Taxonomy" id="1177982"/>
    <lineage>
        <taxon>Bacteria</taxon>
        <taxon>Pseudomonadati</taxon>
        <taxon>Pseudomonadota</taxon>
        <taxon>Betaproteobacteria</taxon>
        <taxon>Burkholderiales</taxon>
        <taxon>Comamonadaceae</taxon>
        <taxon>Paracidovorax</taxon>
    </lineage>
</organism>
<protein>
    <recommendedName>
        <fullName evidence="4">Phage small terminase subunit</fullName>
    </recommendedName>
</protein>
<comment type="caution">
    <text evidence="2">The sequence shown here is derived from an EMBL/GenBank/DDBJ whole genome shotgun (WGS) entry which is preliminary data.</text>
</comment>
<dbReference type="Pfam" id="PF05944">
    <property type="entry name" value="Phage_term_smal"/>
    <property type="match status" value="1"/>
</dbReference>
<name>A0A7V8FPS3_9BURK</name>
<evidence type="ECO:0000313" key="3">
    <source>
        <dbReference type="Proteomes" id="UP000461670"/>
    </source>
</evidence>
<dbReference type="Proteomes" id="UP000461670">
    <property type="component" value="Unassembled WGS sequence"/>
</dbReference>
<evidence type="ECO:0008006" key="4">
    <source>
        <dbReference type="Google" id="ProtNLM"/>
    </source>
</evidence>
<reference evidence="3" key="1">
    <citation type="journal article" date="2020" name="MBio">
        <title>Horizontal gene transfer to a defensive symbiont with a reduced genome amongst a multipartite beetle microbiome.</title>
        <authorList>
            <person name="Waterworth S.C."/>
            <person name="Florez L.V."/>
            <person name="Rees E.R."/>
            <person name="Hertweck C."/>
            <person name="Kaltenpoth M."/>
            <person name="Kwan J.C."/>
        </authorList>
    </citation>
    <scope>NUCLEOTIDE SEQUENCE [LARGE SCALE GENOMIC DNA]</scope>
</reference>
<dbReference type="InterPro" id="IPR010270">
    <property type="entry name" value="Phage_P2_GpM"/>
</dbReference>
<evidence type="ECO:0000256" key="1">
    <source>
        <dbReference type="SAM" id="MobiDB-lite"/>
    </source>
</evidence>